<evidence type="ECO:0000256" key="2">
    <source>
        <dbReference type="RuleBase" id="RU363072"/>
    </source>
</evidence>
<feature type="chain" id="PRO_5021033249" evidence="2">
    <location>
        <begin position="24"/>
        <end position="479"/>
    </location>
</feature>
<feature type="region of interest" description="Disordered" evidence="3">
    <location>
        <begin position="32"/>
        <end position="68"/>
    </location>
</feature>
<evidence type="ECO:0000256" key="1">
    <source>
        <dbReference type="ARBA" id="ARBA00008769"/>
    </source>
</evidence>
<dbReference type="GO" id="GO:0015288">
    <property type="term" value="F:porin activity"/>
    <property type="evidence" value="ECO:0007669"/>
    <property type="project" value="InterPro"/>
</dbReference>
<comment type="similarity">
    <text evidence="1 2">Belongs to the OprB family.</text>
</comment>
<evidence type="ECO:0000313" key="4">
    <source>
        <dbReference type="EMBL" id="TCL06100.1"/>
    </source>
</evidence>
<feature type="compositionally biased region" description="Polar residues" evidence="3">
    <location>
        <begin position="47"/>
        <end position="63"/>
    </location>
</feature>
<dbReference type="PANTHER" id="PTHR37944">
    <property type="entry name" value="PORIN B"/>
    <property type="match status" value="1"/>
</dbReference>
<sequence>MKTTINILAVSILGFLIQDTTLAATVSPSASLPGALADTPDTPKVPNDTQEQPAATPTVSQEPGTPDPGAALRKLAGQGVLLRANLINQYARNTRGGVGQGHTNVGQFNVGADLNLDKLIGTHGSSFHFTVYKDYGSGLSHDVTGTFPKQQNIYKNEFPAWHLGLFAFEQKLLDDRLDVVAGRLGTTAYYAKLPTNCQFQNGDNCGVPRLVNSESGYSLLPSATWGLNMRYRTTPHTYIETGVYEVNPSTAASNGLDFSTAESTGVTVPLEWGWTKPGNFDLKVGGYISTASHSDPYYNTAGRSLGSFGGTARKVNEDRKGVYLLGDKVVWRPGADSKRNLAVFGGVVQQLEDEEIMKQQFLSGVVLTGPMASRPHDTIGFSASLFNLTDKETAFLRDSRAKAGGHGSNDPHEYSLELNYGWHVSPGVIVMPNVQYIINPDNSGMPKTAILPKNMLVYGLNVQINFGGMFGLSSPGGGD</sequence>
<evidence type="ECO:0000313" key="5">
    <source>
        <dbReference type="Proteomes" id="UP000294555"/>
    </source>
</evidence>
<dbReference type="OrthoDB" id="545475at2"/>
<accession>A0A4R1NP25</accession>
<name>A0A4R1NP25_9GAMM</name>
<dbReference type="EMBL" id="SJOI01000001">
    <property type="protein sequence ID" value="TCL06100.1"/>
    <property type="molecule type" value="Genomic_DNA"/>
</dbReference>
<dbReference type="GO" id="GO:0016020">
    <property type="term" value="C:membrane"/>
    <property type="evidence" value="ECO:0007669"/>
    <property type="project" value="InterPro"/>
</dbReference>
<dbReference type="InterPro" id="IPR052932">
    <property type="entry name" value="OprB_Porin"/>
</dbReference>
<keyword evidence="5" id="KW-1185">Reference proteome</keyword>
<dbReference type="RefSeq" id="WP_132925235.1">
    <property type="nucleotide sequence ID" value="NZ_SJOI01000001.1"/>
</dbReference>
<dbReference type="Pfam" id="PF04966">
    <property type="entry name" value="OprB"/>
    <property type="match status" value="1"/>
</dbReference>
<dbReference type="Gene3D" id="2.40.160.180">
    <property type="entry name" value="Carbohydrate-selective porin OprB"/>
    <property type="match status" value="1"/>
</dbReference>
<dbReference type="Proteomes" id="UP000294555">
    <property type="component" value="Unassembled WGS sequence"/>
</dbReference>
<keyword evidence="2" id="KW-0732">Signal</keyword>
<dbReference type="GO" id="GO:0008643">
    <property type="term" value="P:carbohydrate transport"/>
    <property type="evidence" value="ECO:0007669"/>
    <property type="project" value="InterPro"/>
</dbReference>
<dbReference type="AlphaFoldDB" id="A0A4R1NP25"/>
<protein>
    <submittedName>
        <fullName evidence="4">OprB family porin</fullName>
    </submittedName>
</protein>
<gene>
    <name evidence="4" type="ORF">EZJ58_4330</name>
</gene>
<dbReference type="InterPro" id="IPR007049">
    <property type="entry name" value="Carb-sel_porin_OprB"/>
</dbReference>
<feature type="signal peptide" evidence="2">
    <location>
        <begin position="1"/>
        <end position="23"/>
    </location>
</feature>
<reference evidence="4 5" key="1">
    <citation type="submission" date="2019-02" db="EMBL/GenBank/DDBJ databases">
        <title>Investigation of anaerobic lignin degradation for improved lignocellulosic biofuels.</title>
        <authorList>
            <person name="Deangelis K."/>
        </authorList>
    </citation>
    <scope>NUCLEOTIDE SEQUENCE [LARGE SCALE GENOMIC DNA]</scope>
    <source>
        <strain evidence="4 5">159R</strain>
    </source>
</reference>
<organism evidence="4 5">
    <name type="scientific">Sodalis ligni</name>
    <dbReference type="NCBI Taxonomy" id="2697027"/>
    <lineage>
        <taxon>Bacteria</taxon>
        <taxon>Pseudomonadati</taxon>
        <taxon>Pseudomonadota</taxon>
        <taxon>Gammaproteobacteria</taxon>
        <taxon>Enterobacterales</taxon>
        <taxon>Bruguierivoracaceae</taxon>
        <taxon>Sodalis</taxon>
    </lineage>
</organism>
<evidence type="ECO:0000256" key="3">
    <source>
        <dbReference type="SAM" id="MobiDB-lite"/>
    </source>
</evidence>
<proteinExistence type="inferred from homology"/>
<comment type="caution">
    <text evidence="4">The sequence shown here is derived from an EMBL/GenBank/DDBJ whole genome shotgun (WGS) entry which is preliminary data.</text>
</comment>
<dbReference type="InterPro" id="IPR038673">
    <property type="entry name" value="OprB_sf"/>
</dbReference>
<dbReference type="PANTHER" id="PTHR37944:SF1">
    <property type="entry name" value="PORIN B"/>
    <property type="match status" value="1"/>
</dbReference>